<dbReference type="EMBL" id="QRAL01000009">
    <property type="protein sequence ID" value="RSU57296.1"/>
    <property type="molecule type" value="Genomic_DNA"/>
</dbReference>
<dbReference type="Proteomes" id="UP000077262">
    <property type="component" value="Unassembled WGS sequence"/>
</dbReference>
<reference evidence="1 3" key="1">
    <citation type="submission" date="2016-02" db="EMBL/GenBank/DDBJ databases">
        <authorList>
            <person name="Wen L."/>
            <person name="He K."/>
            <person name="Yang H."/>
        </authorList>
    </citation>
    <scope>NUCLEOTIDE SEQUENCE [LARGE SCALE GENOMIC DNA]</scope>
    <source>
        <strain evidence="1 3">CD09_2</strain>
    </source>
</reference>
<gene>
    <name evidence="1" type="ORF">AX777_23935</name>
    <name evidence="2" type="ORF">DAH51_10875</name>
</gene>
<comment type="caution">
    <text evidence="1">The sequence shown here is derived from an EMBL/GenBank/DDBJ whole genome shotgun (WGS) entry which is preliminary data.</text>
</comment>
<evidence type="ECO:0000313" key="2">
    <source>
        <dbReference type="EMBL" id="RSU57296.1"/>
    </source>
</evidence>
<accession>A0A177JIU3</accession>
<evidence type="ECO:0000313" key="1">
    <source>
        <dbReference type="EMBL" id="OAH41259.1"/>
    </source>
</evidence>
<sequence>MRAVRAATKLSQARSGEVDHLQLPTVKGWEQNRRAPDQPARVLLQMIATDPTGVAKMIERIAQPA</sequence>
<dbReference type="InterPro" id="IPR010982">
    <property type="entry name" value="Lambda_DNA-bd_dom_sf"/>
</dbReference>
<dbReference type="Proteomes" id="UP000287401">
    <property type="component" value="Unassembled WGS sequence"/>
</dbReference>
<dbReference type="GO" id="GO:0003677">
    <property type="term" value="F:DNA binding"/>
    <property type="evidence" value="ECO:0007669"/>
    <property type="project" value="InterPro"/>
</dbReference>
<name>A0A177JIU3_SPHYA</name>
<protein>
    <recommendedName>
        <fullName evidence="5">XRE family transcriptional regulator</fullName>
    </recommendedName>
</protein>
<organism evidence="1 3">
    <name type="scientific">Sphingobium yanoikuyae</name>
    <name type="common">Sphingomonas yanoikuyae</name>
    <dbReference type="NCBI Taxonomy" id="13690"/>
    <lineage>
        <taxon>Bacteria</taxon>
        <taxon>Pseudomonadati</taxon>
        <taxon>Pseudomonadota</taxon>
        <taxon>Alphaproteobacteria</taxon>
        <taxon>Sphingomonadales</taxon>
        <taxon>Sphingomonadaceae</taxon>
        <taxon>Sphingobium</taxon>
    </lineage>
</organism>
<dbReference type="AlphaFoldDB" id="A0A177JIU3"/>
<evidence type="ECO:0008006" key="5">
    <source>
        <dbReference type="Google" id="ProtNLM"/>
    </source>
</evidence>
<dbReference type="Gene3D" id="1.10.260.40">
    <property type="entry name" value="lambda repressor-like DNA-binding domains"/>
    <property type="match status" value="1"/>
</dbReference>
<dbReference type="EMBL" id="LSTR01000058">
    <property type="protein sequence ID" value="OAH41259.1"/>
    <property type="molecule type" value="Genomic_DNA"/>
</dbReference>
<evidence type="ECO:0000313" key="3">
    <source>
        <dbReference type="Proteomes" id="UP000077262"/>
    </source>
</evidence>
<proteinExistence type="predicted"/>
<reference evidence="2 4" key="2">
    <citation type="submission" date="2018-07" db="EMBL/GenBank/DDBJ databases">
        <title>Genomic and Epidemiologic Investigation of an Indolent Hospital Outbreak.</title>
        <authorList>
            <person name="Johnson R.C."/>
            <person name="Deming C."/>
            <person name="Conlan S."/>
            <person name="Zellmer C.J."/>
            <person name="Michelin A.V."/>
            <person name="Lee-Lin S."/>
            <person name="Thomas P.J."/>
            <person name="Park M."/>
            <person name="Weingarten R.A."/>
            <person name="Less J."/>
            <person name="Dekker J.P."/>
            <person name="Frank K.M."/>
            <person name="Musser K.A."/>
            <person name="Mcquiston J.R."/>
            <person name="Henderson D.K."/>
            <person name="Lau A.F."/>
            <person name="Palmore T.N."/>
            <person name="Segre J.A."/>
        </authorList>
    </citation>
    <scope>NUCLEOTIDE SEQUENCE [LARGE SCALE GENOMIC DNA]</scope>
    <source>
        <strain evidence="2 4">SK-NIH.Env6_1116</strain>
    </source>
</reference>
<dbReference type="SUPFAM" id="SSF47413">
    <property type="entry name" value="lambda repressor-like DNA-binding domains"/>
    <property type="match status" value="1"/>
</dbReference>
<evidence type="ECO:0000313" key="4">
    <source>
        <dbReference type="Proteomes" id="UP000287401"/>
    </source>
</evidence>